<dbReference type="GO" id="GO:0016787">
    <property type="term" value="F:hydrolase activity"/>
    <property type="evidence" value="ECO:0007669"/>
    <property type="project" value="UniProtKB-KW"/>
</dbReference>
<dbReference type="Gene3D" id="2.160.20.10">
    <property type="entry name" value="Single-stranded right-handed beta-helix, Pectin lyase-like"/>
    <property type="match status" value="1"/>
</dbReference>
<dbReference type="PROSITE" id="PS51318">
    <property type="entry name" value="TAT"/>
    <property type="match status" value="1"/>
</dbReference>
<evidence type="ECO:0000259" key="1">
    <source>
        <dbReference type="Pfam" id="PF12708"/>
    </source>
</evidence>
<dbReference type="InterPro" id="IPR006311">
    <property type="entry name" value="TAT_signal"/>
</dbReference>
<dbReference type="SUPFAM" id="SSF51126">
    <property type="entry name" value="Pectin lyase-like"/>
    <property type="match status" value="1"/>
</dbReference>
<evidence type="ECO:0000313" key="3">
    <source>
        <dbReference type="Proteomes" id="UP001168883"/>
    </source>
</evidence>
<dbReference type="InterPro" id="IPR012334">
    <property type="entry name" value="Pectin_lyas_fold"/>
</dbReference>
<dbReference type="InterPro" id="IPR011050">
    <property type="entry name" value="Pectin_lyase_fold/virulence"/>
</dbReference>
<dbReference type="Proteomes" id="UP001168883">
    <property type="component" value="Unassembled WGS sequence"/>
</dbReference>
<dbReference type="NCBIfam" id="TIGR01409">
    <property type="entry name" value="TAT_signal_seq"/>
    <property type="match status" value="1"/>
</dbReference>
<accession>A0ABT8V4Q9</accession>
<dbReference type="InterPro" id="IPR024535">
    <property type="entry name" value="RHGA/B-epi-like_pectate_lyase"/>
</dbReference>
<comment type="caution">
    <text evidence="2">The sequence shown here is derived from an EMBL/GenBank/DDBJ whole genome shotgun (WGS) entry which is preliminary data.</text>
</comment>
<dbReference type="Pfam" id="PF12708">
    <property type="entry name" value="Pect-lyase_RHGA_epim"/>
    <property type="match status" value="1"/>
</dbReference>
<dbReference type="EMBL" id="JAUMKJ010000002">
    <property type="protein sequence ID" value="MDO3675738.1"/>
    <property type="molecule type" value="Genomic_DNA"/>
</dbReference>
<sequence length="375" mass="40620">MKTTRELSRRKFMKFLGAFGVGMLAGGTAGKLGSTYAEAADSTTAGAPVSPWVNVKEFGALGDGKTDDTLAIQTALAKTPNKSVFFPAGTYLISSTINVPVYSSLIGEGNGSKIKCLTPVPMLVLSSSNQFGNRYGVIRDLSLDGAWKATAGIVLNNVVVGRSFYDVQIFNVNGTALQMDATQNCNFQSIHIENAVIGMALYNGAGNNMFSRIEIEKINKYGVLMDVNPSLPGYNNNGFANNPTNNSFQKAVIERGKAVHGIYIKYGNKNTFRDCDIVLGVDAGESIVKIEKDGNLNYFERCNFPGGLKGNPAVIQKGHKNYFKQCCFESYQKGAQVMQLSGRTIVEHPHFGDPSYQIVSVEGDPKYNMVLYNAD</sequence>
<name>A0ABT8V4Q9_9BACL</name>
<evidence type="ECO:0000313" key="2">
    <source>
        <dbReference type="EMBL" id="MDO3675738.1"/>
    </source>
</evidence>
<keyword evidence="3" id="KW-1185">Reference proteome</keyword>
<keyword evidence="2" id="KW-0378">Hydrolase</keyword>
<organism evidence="2 3">
    <name type="scientific">Paenibacillus ehimensis</name>
    <dbReference type="NCBI Taxonomy" id="79264"/>
    <lineage>
        <taxon>Bacteria</taxon>
        <taxon>Bacillati</taxon>
        <taxon>Bacillota</taxon>
        <taxon>Bacilli</taxon>
        <taxon>Bacillales</taxon>
        <taxon>Paenibacillaceae</taxon>
        <taxon>Paenibacillus</taxon>
    </lineage>
</organism>
<dbReference type="InterPro" id="IPR019546">
    <property type="entry name" value="TAT_signal_bac_arc"/>
</dbReference>
<reference evidence="2" key="1">
    <citation type="submission" date="2023-07" db="EMBL/GenBank/DDBJ databases">
        <authorList>
            <person name="Aktuganov G."/>
            <person name="Boyko T."/>
            <person name="Delegan Y."/>
            <person name="Galimzianova N."/>
            <person name="Gilvanova E."/>
            <person name="Korobov V."/>
            <person name="Kuzmina L."/>
            <person name="Melentiev A."/>
            <person name="Milman P."/>
            <person name="Ryabova A."/>
            <person name="Stupak E."/>
            <person name="Yasakov T."/>
            <person name="Zharikova N."/>
            <person name="Zhurenko E."/>
        </authorList>
    </citation>
    <scope>NUCLEOTIDE SEQUENCE</scope>
    <source>
        <strain evidence="2">IB-739</strain>
    </source>
</reference>
<feature type="domain" description="Rhamnogalacturonase A/B/Epimerase-like pectate lyase" evidence="1">
    <location>
        <begin position="52"/>
        <end position="277"/>
    </location>
</feature>
<dbReference type="RefSeq" id="WP_025851184.1">
    <property type="nucleotide sequence ID" value="NZ_JARLKN010000115.1"/>
</dbReference>
<protein>
    <submittedName>
        <fullName evidence="2">Glycosyl hydrolase family 28-related protein</fullName>
    </submittedName>
</protein>
<proteinExistence type="predicted"/>
<gene>
    <name evidence="2" type="ORF">Q3C12_01905</name>
</gene>